<dbReference type="EMBL" id="SHAG01000004">
    <property type="protein sequence ID" value="RZO77191.1"/>
    <property type="molecule type" value="Genomic_DNA"/>
</dbReference>
<dbReference type="Gene3D" id="3.90.1150.10">
    <property type="entry name" value="Aspartate Aminotransferase, domain 1"/>
    <property type="match status" value="1"/>
</dbReference>
<evidence type="ECO:0000256" key="2">
    <source>
        <dbReference type="ARBA" id="ARBA00022576"/>
    </source>
</evidence>
<evidence type="ECO:0000256" key="3">
    <source>
        <dbReference type="ARBA" id="ARBA00022679"/>
    </source>
</evidence>
<organism evidence="5 6">
    <name type="scientific">OM182 bacterium</name>
    <dbReference type="NCBI Taxonomy" id="2510334"/>
    <lineage>
        <taxon>Bacteria</taxon>
        <taxon>Pseudomonadati</taxon>
        <taxon>Pseudomonadota</taxon>
        <taxon>Gammaproteobacteria</taxon>
        <taxon>OMG group</taxon>
        <taxon>OM182 clade</taxon>
    </lineage>
</organism>
<dbReference type="Gene3D" id="3.40.640.10">
    <property type="entry name" value="Type I PLP-dependent aspartate aminotransferase-like (Major domain)"/>
    <property type="match status" value="1"/>
</dbReference>
<protein>
    <submittedName>
        <fullName evidence="5">Succinyldiaminopimelate transaminase</fullName>
        <ecNumber evidence="5">2.6.1.17</ecNumber>
    </submittedName>
</protein>
<dbReference type="InterPro" id="IPR019878">
    <property type="entry name" value="DapC_beta/gammaproteobac"/>
</dbReference>
<evidence type="ECO:0000313" key="5">
    <source>
        <dbReference type="EMBL" id="RZO77191.1"/>
    </source>
</evidence>
<comment type="cofactor">
    <cofactor evidence="1">
        <name>pyridoxal 5'-phosphate</name>
        <dbReference type="ChEBI" id="CHEBI:597326"/>
    </cofactor>
</comment>
<name>A0A520S3Z9_9GAMM</name>
<dbReference type="SUPFAM" id="SSF53383">
    <property type="entry name" value="PLP-dependent transferases"/>
    <property type="match status" value="1"/>
</dbReference>
<dbReference type="PANTHER" id="PTHR42832:SF3">
    <property type="entry name" value="L-GLUTAMINE--4-(METHYLSULFANYL)-2-OXOBUTANOATE AMINOTRANSFERASE"/>
    <property type="match status" value="1"/>
</dbReference>
<keyword evidence="3 5" id="KW-0808">Transferase</keyword>
<proteinExistence type="predicted"/>
<dbReference type="InterPro" id="IPR050881">
    <property type="entry name" value="LL-DAP_aminotransferase"/>
</dbReference>
<dbReference type="Pfam" id="PF00155">
    <property type="entry name" value="Aminotran_1_2"/>
    <property type="match status" value="1"/>
</dbReference>
<dbReference type="NCBIfam" id="TIGR03538">
    <property type="entry name" value="DapC_gpp"/>
    <property type="match status" value="1"/>
</dbReference>
<reference evidence="5 6" key="1">
    <citation type="submission" date="2019-02" db="EMBL/GenBank/DDBJ databases">
        <title>Prokaryotic population dynamics and viral predation in marine succession experiment using metagenomics: the confinement effect.</title>
        <authorList>
            <person name="Haro-Moreno J.M."/>
            <person name="Rodriguez-Valera F."/>
            <person name="Lopez-Perez M."/>
        </authorList>
    </citation>
    <scope>NUCLEOTIDE SEQUENCE [LARGE SCALE GENOMIC DNA]</scope>
    <source>
        <strain evidence="5">MED-G157</strain>
    </source>
</reference>
<keyword evidence="2 5" id="KW-0032">Aminotransferase</keyword>
<dbReference type="GO" id="GO:0009089">
    <property type="term" value="P:lysine biosynthetic process via diaminopimelate"/>
    <property type="evidence" value="ECO:0007669"/>
    <property type="project" value="InterPro"/>
</dbReference>
<sequence>MNKRLDHLNLYPFEKLNKLIDDVTPAIGQKPISLALGEPKHSAPSFLIEAYCDPIAITNGFGTYPPTRGIPKLREAIASFVSKRFNLSQEINPDTEVLPVNGTREALFAIAQVVINGSGLTLIPNPFYQIYEGATILAGSATRYIPCKETNNFNPDFSEITEAEWRDCSLVYLCTPGNPSGSIMSIEDLQYVIMKSDEYDFTIVSDECYSEIYSATPPPGLLEAASAMGRDDYKNCLAFNSLSKRSNLPGLRSGYVCGDSNILDKFLLYRTYHGSAMPVQNQWISALAWQDEEHVAVNRKLYTEKYEAFLEIIKPVWPMQQPEAGFYLWPKTPIPDEEFTIKLLSQTNVKVVPGSYLAREVNGVNPGANRVRLALVAELEQCVEAANRIKQFFKHLG</sequence>
<dbReference type="GO" id="GO:0030170">
    <property type="term" value="F:pyridoxal phosphate binding"/>
    <property type="evidence" value="ECO:0007669"/>
    <property type="project" value="InterPro"/>
</dbReference>
<evidence type="ECO:0000313" key="6">
    <source>
        <dbReference type="Proteomes" id="UP000316199"/>
    </source>
</evidence>
<dbReference type="AlphaFoldDB" id="A0A520S3Z9"/>
<accession>A0A520S3Z9</accession>
<evidence type="ECO:0000256" key="1">
    <source>
        <dbReference type="ARBA" id="ARBA00001933"/>
    </source>
</evidence>
<evidence type="ECO:0000259" key="4">
    <source>
        <dbReference type="Pfam" id="PF00155"/>
    </source>
</evidence>
<dbReference type="InterPro" id="IPR015421">
    <property type="entry name" value="PyrdxlP-dep_Trfase_major"/>
</dbReference>
<dbReference type="EC" id="2.6.1.17" evidence="5"/>
<dbReference type="PANTHER" id="PTHR42832">
    <property type="entry name" value="AMINO ACID AMINOTRANSFERASE"/>
    <property type="match status" value="1"/>
</dbReference>
<dbReference type="InterPro" id="IPR004839">
    <property type="entry name" value="Aminotransferase_I/II_large"/>
</dbReference>
<dbReference type="GO" id="GO:0009016">
    <property type="term" value="F:succinyldiaminopimelate transaminase activity"/>
    <property type="evidence" value="ECO:0007669"/>
    <property type="project" value="UniProtKB-EC"/>
</dbReference>
<dbReference type="InterPro" id="IPR015422">
    <property type="entry name" value="PyrdxlP-dep_Trfase_small"/>
</dbReference>
<dbReference type="CDD" id="cd00609">
    <property type="entry name" value="AAT_like"/>
    <property type="match status" value="1"/>
</dbReference>
<comment type="caution">
    <text evidence="5">The sequence shown here is derived from an EMBL/GenBank/DDBJ whole genome shotgun (WGS) entry which is preliminary data.</text>
</comment>
<gene>
    <name evidence="5" type="ORF">EVA68_01930</name>
</gene>
<feature type="domain" description="Aminotransferase class I/classII large" evidence="4">
    <location>
        <begin position="31"/>
        <end position="388"/>
    </location>
</feature>
<dbReference type="InterPro" id="IPR015424">
    <property type="entry name" value="PyrdxlP-dep_Trfase"/>
</dbReference>
<dbReference type="Proteomes" id="UP000316199">
    <property type="component" value="Unassembled WGS sequence"/>
</dbReference>